<comment type="catalytic activity">
    <reaction evidence="6">
        <text>L-threonylcarbamoyladenylate + adenosine(37) in tRNA = N(6)-L-threonylcarbamoyladenosine(37) in tRNA + AMP + H(+)</text>
        <dbReference type="Rhea" id="RHEA:37059"/>
        <dbReference type="Rhea" id="RHEA-COMP:10162"/>
        <dbReference type="Rhea" id="RHEA-COMP:10163"/>
        <dbReference type="ChEBI" id="CHEBI:15378"/>
        <dbReference type="ChEBI" id="CHEBI:73682"/>
        <dbReference type="ChEBI" id="CHEBI:74411"/>
        <dbReference type="ChEBI" id="CHEBI:74418"/>
        <dbReference type="ChEBI" id="CHEBI:456215"/>
        <dbReference type="EC" id="2.3.1.234"/>
    </reaction>
</comment>
<proteinExistence type="predicted"/>
<dbReference type="GO" id="GO:0008033">
    <property type="term" value="P:tRNA processing"/>
    <property type="evidence" value="ECO:0007669"/>
    <property type="project" value="UniProtKB-KW"/>
</dbReference>
<dbReference type="AlphaFoldDB" id="D9PIX8"/>
<reference evidence="8" key="2">
    <citation type="journal article" date="2011" name="Microb. Ecol.">
        <title>Taxonomic and Functional Metagenomic Profiling of the Microbial Community in the Anoxic Sediment of a Sub-saline Shallow Lake (Laguna de Carrizo, Central Spain).</title>
        <authorList>
            <person name="Ferrer M."/>
            <person name="Guazzaroni M.E."/>
            <person name="Richter M."/>
            <person name="Garcia-Salamanca A."/>
            <person name="Yarza P."/>
            <person name="Suarez-Suarez A."/>
            <person name="Solano J."/>
            <person name="Alcaide M."/>
            <person name="van Dillewijn P."/>
            <person name="Molina-Henares M.A."/>
            <person name="Lopez-Cortes N."/>
            <person name="Al-Ramahi Y."/>
            <person name="Guerrero C."/>
            <person name="Acosta A."/>
            <person name="de Eugenio L.I."/>
            <person name="Martinez V."/>
            <person name="Marques S."/>
            <person name="Rojo F."/>
            <person name="Santero E."/>
            <person name="Genilloud O."/>
            <person name="Perez-Perez J."/>
            <person name="Rossello-Mora R."/>
            <person name="Ramos J.L."/>
        </authorList>
    </citation>
    <scope>NUCLEOTIDE SEQUENCE</scope>
</reference>
<evidence type="ECO:0000259" key="7">
    <source>
        <dbReference type="Pfam" id="PF00814"/>
    </source>
</evidence>
<evidence type="ECO:0000256" key="6">
    <source>
        <dbReference type="ARBA" id="ARBA00048117"/>
    </source>
</evidence>
<evidence type="ECO:0000256" key="4">
    <source>
        <dbReference type="ARBA" id="ARBA00022723"/>
    </source>
</evidence>
<keyword evidence="3" id="KW-0819">tRNA processing</keyword>
<evidence type="ECO:0000256" key="2">
    <source>
        <dbReference type="ARBA" id="ARBA00022679"/>
    </source>
</evidence>
<keyword evidence="2" id="KW-0808">Transferase</keyword>
<evidence type="ECO:0000313" key="8">
    <source>
        <dbReference type="EMBL" id="EFK96488.1"/>
    </source>
</evidence>
<organism evidence="8">
    <name type="scientific">sediment metagenome</name>
    <dbReference type="NCBI Taxonomy" id="749907"/>
    <lineage>
        <taxon>unclassified sequences</taxon>
        <taxon>metagenomes</taxon>
        <taxon>ecological metagenomes</taxon>
    </lineage>
</organism>
<dbReference type="InterPro" id="IPR043129">
    <property type="entry name" value="ATPase_NBD"/>
</dbReference>
<dbReference type="Pfam" id="PF00814">
    <property type="entry name" value="TsaD"/>
    <property type="match status" value="1"/>
</dbReference>
<dbReference type="EMBL" id="ADZX01000469">
    <property type="protein sequence ID" value="EFK96488.1"/>
    <property type="molecule type" value="Genomic_DNA"/>
</dbReference>
<dbReference type="PANTHER" id="PTHR11735:SF6">
    <property type="entry name" value="TRNA N6-ADENOSINE THREONYLCARBAMOYLTRANSFERASE, MITOCHONDRIAL"/>
    <property type="match status" value="1"/>
</dbReference>
<comment type="caution">
    <text evidence="8">The sequence shown here is derived from an EMBL/GenBank/DDBJ whole genome shotgun (WGS) entry which is preliminary data.</text>
</comment>
<evidence type="ECO:0000256" key="3">
    <source>
        <dbReference type="ARBA" id="ARBA00022694"/>
    </source>
</evidence>
<dbReference type="PRINTS" id="PR00789">
    <property type="entry name" value="OSIALOPTASE"/>
</dbReference>
<reference evidence="8" key="1">
    <citation type="submission" date="2010-07" db="EMBL/GenBank/DDBJ databases">
        <authorList>
            <consortium name="CONSOLIDER consortium CSD2007-00005"/>
            <person name="Guazzaroni M.-E."/>
            <person name="Richter M."/>
            <person name="Garcia-Salamanca A."/>
            <person name="Yarza P."/>
            <person name="Ferrer M."/>
        </authorList>
    </citation>
    <scope>NUCLEOTIDE SEQUENCE</scope>
</reference>
<dbReference type="EC" id="2.3.1.234" evidence="1"/>
<keyword evidence="8" id="KW-0378">Hydrolase</keyword>
<accession>D9PIX8</accession>
<sequence>MEGHIFSSLIKKEKENIFSIEKIKYPTLSLLISGGHTELILIKKEMDYELLGQTLDDAVGEAYDKTARLLGIPYPGGPEISKLADKFNKQKTKKKL</sequence>
<keyword evidence="4" id="KW-0479">Metal-binding</keyword>
<evidence type="ECO:0000256" key="1">
    <source>
        <dbReference type="ARBA" id="ARBA00012156"/>
    </source>
</evidence>
<gene>
    <name evidence="8" type="primary">gcp</name>
    <name evidence="8" type="ORF">LDC_1487</name>
</gene>
<dbReference type="GO" id="GO:0061711">
    <property type="term" value="F:tRNA N(6)-L-threonylcarbamoyladenine synthase activity"/>
    <property type="evidence" value="ECO:0007669"/>
    <property type="project" value="UniProtKB-EC"/>
</dbReference>
<protein>
    <recommendedName>
        <fullName evidence="1">N(6)-L-threonylcarbamoyladenine synthase</fullName>
        <ecNumber evidence="1">2.3.1.234</ecNumber>
    </recommendedName>
</protein>
<keyword evidence="5" id="KW-0012">Acyltransferase</keyword>
<dbReference type="GO" id="GO:0046872">
    <property type="term" value="F:metal ion binding"/>
    <property type="evidence" value="ECO:0007669"/>
    <property type="project" value="UniProtKB-KW"/>
</dbReference>
<feature type="domain" description="Gcp-like" evidence="7">
    <location>
        <begin position="17"/>
        <end position="87"/>
    </location>
</feature>
<dbReference type="GO" id="GO:0016787">
    <property type="term" value="F:hydrolase activity"/>
    <property type="evidence" value="ECO:0007669"/>
    <property type="project" value="UniProtKB-KW"/>
</dbReference>
<dbReference type="SUPFAM" id="SSF53067">
    <property type="entry name" value="Actin-like ATPase domain"/>
    <property type="match status" value="1"/>
</dbReference>
<dbReference type="PANTHER" id="PTHR11735">
    <property type="entry name" value="TRNA N6-ADENOSINE THREONYLCARBAMOYLTRANSFERASE"/>
    <property type="match status" value="1"/>
</dbReference>
<evidence type="ECO:0000256" key="5">
    <source>
        <dbReference type="ARBA" id="ARBA00023315"/>
    </source>
</evidence>
<dbReference type="Gene3D" id="3.30.420.40">
    <property type="match status" value="1"/>
</dbReference>
<dbReference type="InterPro" id="IPR017861">
    <property type="entry name" value="KAE1/TsaD"/>
</dbReference>
<name>D9PIX8_9ZZZZ</name>
<dbReference type="InterPro" id="IPR000905">
    <property type="entry name" value="Gcp-like_dom"/>
</dbReference>